<dbReference type="PANTHER" id="PTHR34873:SF3">
    <property type="entry name" value="ADDICTION MODULE TOXIN, HICA FAMILY"/>
    <property type="match status" value="1"/>
</dbReference>
<dbReference type="EMBL" id="FQXZ01000044">
    <property type="protein sequence ID" value="SHI55150.1"/>
    <property type="molecule type" value="Genomic_DNA"/>
</dbReference>
<keyword evidence="6" id="KW-0694">RNA-binding</keyword>
<evidence type="ECO:0000256" key="1">
    <source>
        <dbReference type="ARBA" id="ARBA00006620"/>
    </source>
</evidence>
<keyword evidence="5" id="KW-0378">Hydrolase</keyword>
<dbReference type="Proteomes" id="UP000184608">
    <property type="component" value="Unassembled WGS sequence"/>
</dbReference>
<evidence type="ECO:0000313" key="8">
    <source>
        <dbReference type="EMBL" id="SHI55150.1"/>
    </source>
</evidence>
<dbReference type="InterPro" id="IPR038570">
    <property type="entry name" value="HicA_sf"/>
</dbReference>
<accession>A0A1M6C2C0</accession>
<keyword evidence="7" id="KW-0346">Stress response</keyword>
<dbReference type="AlphaFoldDB" id="A0A1M6C2C0"/>
<evidence type="ECO:0000256" key="4">
    <source>
        <dbReference type="ARBA" id="ARBA00022759"/>
    </source>
</evidence>
<dbReference type="GO" id="GO:0016787">
    <property type="term" value="F:hydrolase activity"/>
    <property type="evidence" value="ECO:0007669"/>
    <property type="project" value="UniProtKB-KW"/>
</dbReference>
<dbReference type="GO" id="GO:0004519">
    <property type="term" value="F:endonuclease activity"/>
    <property type="evidence" value="ECO:0007669"/>
    <property type="project" value="UniProtKB-KW"/>
</dbReference>
<keyword evidence="3" id="KW-0540">Nuclease</keyword>
<comment type="similarity">
    <text evidence="1">Belongs to the HicA mRNA interferase family.</text>
</comment>
<reference evidence="8 9" key="1">
    <citation type="submission" date="2016-11" db="EMBL/GenBank/DDBJ databases">
        <authorList>
            <person name="Jaros S."/>
            <person name="Januszkiewicz K."/>
            <person name="Wedrychowicz H."/>
        </authorList>
    </citation>
    <scope>NUCLEOTIDE SEQUENCE [LARGE SCALE GENOMIC DNA]</scope>
    <source>
        <strain evidence="8 9">CECT 7868</strain>
    </source>
</reference>
<proteinExistence type="inferred from homology"/>
<dbReference type="STRING" id="1216006.VA7868_03928"/>
<keyword evidence="9" id="KW-1185">Reference proteome</keyword>
<name>A0A1M6C2C0_9VIBR</name>
<evidence type="ECO:0000256" key="6">
    <source>
        <dbReference type="ARBA" id="ARBA00022884"/>
    </source>
</evidence>
<dbReference type="Gene3D" id="3.30.920.30">
    <property type="entry name" value="Hypothetical protein"/>
    <property type="match status" value="1"/>
</dbReference>
<dbReference type="RefSeq" id="WP_073605530.1">
    <property type="nucleotide sequence ID" value="NZ_FQXZ01000044.1"/>
</dbReference>
<evidence type="ECO:0000256" key="7">
    <source>
        <dbReference type="ARBA" id="ARBA00023016"/>
    </source>
</evidence>
<dbReference type="OrthoDB" id="9811409at2"/>
<dbReference type="PANTHER" id="PTHR34873">
    <property type="entry name" value="SSR1766 PROTEIN"/>
    <property type="match status" value="1"/>
</dbReference>
<evidence type="ECO:0000256" key="5">
    <source>
        <dbReference type="ARBA" id="ARBA00022801"/>
    </source>
</evidence>
<protein>
    <submittedName>
        <fullName evidence="8">YcfA-like protein</fullName>
    </submittedName>
</protein>
<keyword evidence="4" id="KW-0255">Endonuclease</keyword>
<evidence type="ECO:0000313" key="9">
    <source>
        <dbReference type="Proteomes" id="UP000184608"/>
    </source>
</evidence>
<dbReference type="InterPro" id="IPR012933">
    <property type="entry name" value="HicA_mRNA_interferase"/>
</dbReference>
<keyword evidence="2" id="KW-1277">Toxin-antitoxin system</keyword>
<dbReference type="GO" id="GO:0003729">
    <property type="term" value="F:mRNA binding"/>
    <property type="evidence" value="ECO:0007669"/>
    <property type="project" value="InterPro"/>
</dbReference>
<evidence type="ECO:0000256" key="2">
    <source>
        <dbReference type="ARBA" id="ARBA00022649"/>
    </source>
</evidence>
<sequence length="62" mass="7226">MSSTELIKLLHKNGWELIGIRGSHHKFRHPEFQYPVIVPHPKKDLKIGLVKKLMQQAGLYTH</sequence>
<organism evidence="8 9">
    <name type="scientific">Vibrio aerogenes CECT 7868</name>
    <dbReference type="NCBI Taxonomy" id="1216006"/>
    <lineage>
        <taxon>Bacteria</taxon>
        <taxon>Pseudomonadati</taxon>
        <taxon>Pseudomonadota</taxon>
        <taxon>Gammaproteobacteria</taxon>
        <taxon>Vibrionales</taxon>
        <taxon>Vibrionaceae</taxon>
        <taxon>Vibrio</taxon>
    </lineage>
</organism>
<gene>
    <name evidence="8" type="ORF">VA7868_03928</name>
</gene>
<evidence type="ECO:0000256" key="3">
    <source>
        <dbReference type="ARBA" id="ARBA00022722"/>
    </source>
</evidence>
<dbReference type="SUPFAM" id="SSF54786">
    <property type="entry name" value="YcfA/nrd intein domain"/>
    <property type="match status" value="1"/>
</dbReference>
<dbReference type="Pfam" id="PF07927">
    <property type="entry name" value="HicA_toxin"/>
    <property type="match status" value="1"/>
</dbReference>